<evidence type="ECO:0000256" key="1">
    <source>
        <dbReference type="ARBA" id="ARBA00023002"/>
    </source>
</evidence>
<evidence type="ECO:0000313" key="3">
    <source>
        <dbReference type="EMBL" id="GLF98794.1"/>
    </source>
</evidence>
<comment type="caution">
    <text evidence="3">The sequence shown here is derived from an EMBL/GenBank/DDBJ whole genome shotgun (WGS) entry which is preliminary data.</text>
</comment>
<dbReference type="PANTHER" id="PTHR30466:SF1">
    <property type="entry name" value="FMN REDUCTASE (NADH) RUTF"/>
    <property type="match status" value="1"/>
</dbReference>
<dbReference type="SMART" id="SM00903">
    <property type="entry name" value="Flavin_Reduct"/>
    <property type="match status" value="1"/>
</dbReference>
<accession>A0ABQ5P884</accession>
<organism evidence="3 4">
    <name type="scientific">Streptomyces yaizuensis</name>
    <dbReference type="NCBI Taxonomy" id="2989713"/>
    <lineage>
        <taxon>Bacteria</taxon>
        <taxon>Bacillati</taxon>
        <taxon>Actinomycetota</taxon>
        <taxon>Actinomycetes</taxon>
        <taxon>Kitasatosporales</taxon>
        <taxon>Streptomycetaceae</taxon>
        <taxon>Streptomyces</taxon>
    </lineage>
</organism>
<dbReference type="SUPFAM" id="SSF50475">
    <property type="entry name" value="FMN-binding split barrel"/>
    <property type="match status" value="1"/>
</dbReference>
<sequence length="177" mass="18282">MSEAAAPGDVTDPRQLRRTFGAFATGVTVVTAGGPTPHGMTANSFTAVSLDPPLVLVCVGRDAVMHRVLSTAAHFGVSILAAGQQPVARHFADRSRPLGAGQFETVGWSPGPATGAPLIDGALAQLECAAWRGYDGGDHTVFLGRVLAMRRGPGSEALLFAGGRFRLLAPDHEEVAA</sequence>
<keyword evidence="4" id="KW-1185">Reference proteome</keyword>
<dbReference type="RefSeq" id="WP_323450767.1">
    <property type="nucleotide sequence ID" value="NZ_BSBI01000016.1"/>
</dbReference>
<dbReference type="PANTHER" id="PTHR30466">
    <property type="entry name" value="FLAVIN REDUCTASE"/>
    <property type="match status" value="1"/>
</dbReference>
<dbReference type="InterPro" id="IPR050268">
    <property type="entry name" value="NADH-dep_flavin_reductase"/>
</dbReference>
<evidence type="ECO:0000313" key="4">
    <source>
        <dbReference type="Proteomes" id="UP001291653"/>
    </source>
</evidence>
<evidence type="ECO:0000259" key="2">
    <source>
        <dbReference type="SMART" id="SM00903"/>
    </source>
</evidence>
<proteinExistence type="predicted"/>
<dbReference type="EMBL" id="BSBI01000016">
    <property type="protein sequence ID" value="GLF98794.1"/>
    <property type="molecule type" value="Genomic_DNA"/>
</dbReference>
<reference evidence="3 4" key="1">
    <citation type="submission" date="2022-10" db="EMBL/GenBank/DDBJ databases">
        <title>Draft genome sequence of Streptomyces sp. YSPA8.</title>
        <authorList>
            <person name="Moriuchi R."/>
            <person name="Dohra H."/>
            <person name="Yamamura H."/>
            <person name="Kodani S."/>
        </authorList>
    </citation>
    <scope>NUCLEOTIDE SEQUENCE [LARGE SCALE GENOMIC DNA]</scope>
    <source>
        <strain evidence="3 4">YSPA8</strain>
    </source>
</reference>
<gene>
    <name evidence="3" type="ORF">SYYSPA8_30875</name>
</gene>
<name>A0ABQ5P884_9ACTN</name>
<dbReference type="InterPro" id="IPR012349">
    <property type="entry name" value="Split_barrel_FMN-bd"/>
</dbReference>
<dbReference type="Proteomes" id="UP001291653">
    <property type="component" value="Unassembled WGS sequence"/>
</dbReference>
<dbReference type="Gene3D" id="2.30.110.10">
    <property type="entry name" value="Electron Transport, Fmn-binding Protein, Chain A"/>
    <property type="match status" value="1"/>
</dbReference>
<protein>
    <submittedName>
        <fullName evidence="3">Flavin reductase family protein</fullName>
    </submittedName>
</protein>
<dbReference type="InterPro" id="IPR002563">
    <property type="entry name" value="Flavin_Rdtase-like_dom"/>
</dbReference>
<feature type="domain" description="Flavin reductase like" evidence="2">
    <location>
        <begin position="20"/>
        <end position="167"/>
    </location>
</feature>
<keyword evidence="1" id="KW-0560">Oxidoreductase</keyword>
<dbReference type="Pfam" id="PF01613">
    <property type="entry name" value="Flavin_Reduct"/>
    <property type="match status" value="1"/>
</dbReference>